<reference evidence="2 3" key="1">
    <citation type="submission" date="2024-02" db="EMBL/GenBank/DDBJ databases">
        <title>A draft genome for the cacao thread blight pathogen Marasmius crinis-equi.</title>
        <authorList>
            <person name="Cohen S.P."/>
            <person name="Baruah I.K."/>
            <person name="Amoako-Attah I."/>
            <person name="Bukari Y."/>
            <person name="Meinhardt L.W."/>
            <person name="Bailey B.A."/>
        </authorList>
    </citation>
    <scope>NUCLEOTIDE SEQUENCE [LARGE SCALE GENOMIC DNA]</scope>
    <source>
        <strain evidence="2 3">GH-76</strain>
    </source>
</reference>
<name>A0ABR3EHW3_9AGAR</name>
<comment type="caution">
    <text evidence="2">The sequence shown here is derived from an EMBL/GenBank/DDBJ whole genome shotgun (WGS) entry which is preliminary data.</text>
</comment>
<accession>A0ABR3EHW3</accession>
<feature type="non-terminal residue" evidence="2">
    <location>
        <position position="80"/>
    </location>
</feature>
<evidence type="ECO:0000313" key="3">
    <source>
        <dbReference type="Proteomes" id="UP001465976"/>
    </source>
</evidence>
<dbReference type="EMBL" id="JBAHYK010005670">
    <property type="protein sequence ID" value="KAL0562460.1"/>
    <property type="molecule type" value="Genomic_DNA"/>
</dbReference>
<protein>
    <submittedName>
        <fullName evidence="2">Uncharacterized protein</fullName>
    </submittedName>
</protein>
<proteinExistence type="predicted"/>
<feature type="compositionally biased region" description="Basic and acidic residues" evidence="1">
    <location>
        <begin position="67"/>
        <end position="80"/>
    </location>
</feature>
<keyword evidence="3" id="KW-1185">Reference proteome</keyword>
<dbReference type="Proteomes" id="UP001465976">
    <property type="component" value="Unassembled WGS sequence"/>
</dbReference>
<feature type="region of interest" description="Disordered" evidence="1">
    <location>
        <begin position="58"/>
        <end position="80"/>
    </location>
</feature>
<sequence length="80" mass="8641">MLDIPPQSETLQTANLDSEILATVVQPSICHDASAEGTAESTQQLHDKRPRLAVHFDDSLNETSESEGEHKVNEKGKSGA</sequence>
<gene>
    <name evidence="2" type="ORF">V5O48_019627</name>
</gene>
<evidence type="ECO:0000313" key="2">
    <source>
        <dbReference type="EMBL" id="KAL0562460.1"/>
    </source>
</evidence>
<organism evidence="2 3">
    <name type="scientific">Marasmius crinis-equi</name>
    <dbReference type="NCBI Taxonomy" id="585013"/>
    <lineage>
        <taxon>Eukaryota</taxon>
        <taxon>Fungi</taxon>
        <taxon>Dikarya</taxon>
        <taxon>Basidiomycota</taxon>
        <taxon>Agaricomycotina</taxon>
        <taxon>Agaricomycetes</taxon>
        <taxon>Agaricomycetidae</taxon>
        <taxon>Agaricales</taxon>
        <taxon>Marasmiineae</taxon>
        <taxon>Marasmiaceae</taxon>
        <taxon>Marasmius</taxon>
    </lineage>
</organism>
<evidence type="ECO:0000256" key="1">
    <source>
        <dbReference type="SAM" id="MobiDB-lite"/>
    </source>
</evidence>